<sequence length="315" mass="35329">MIQVPDMLDCGSLPEWGSFRWAVSSAVAAGFERSPQLEAQASELEERWRPWVCESADDPDACRAGVGMPGFGFIRDLERECRDSNNFERYLLRHFFANTGKVFEPLRAPSGFCLYGYLTALVVLAWHALPDHEGEALRYFALAQHFVGHYHCFDFLESSTWPVTSFLVLLNMQAGSSFLALPEPPGHTHPGQLGADFYLERLRWRGTSEARKPNPGAAPYLPLPLDRAPAGWRGRGGGPERPRVSVWQFCIHTSTAGEAVTMIGRFLRGSYDVEFRGNSIAFQLCNNYSPSMCARGQVASFLEQLFAQFQDEDFT</sequence>
<organism evidence="1 2">
    <name type="scientific">Prorocentrum cordatum</name>
    <dbReference type="NCBI Taxonomy" id="2364126"/>
    <lineage>
        <taxon>Eukaryota</taxon>
        <taxon>Sar</taxon>
        <taxon>Alveolata</taxon>
        <taxon>Dinophyceae</taxon>
        <taxon>Prorocentrales</taxon>
        <taxon>Prorocentraceae</taxon>
        <taxon>Prorocentrum</taxon>
    </lineage>
</organism>
<dbReference type="EMBL" id="CAUYUJ010008302">
    <property type="protein sequence ID" value="CAK0823521.1"/>
    <property type="molecule type" value="Genomic_DNA"/>
</dbReference>
<keyword evidence="2" id="KW-1185">Reference proteome</keyword>
<evidence type="ECO:0000313" key="2">
    <source>
        <dbReference type="Proteomes" id="UP001189429"/>
    </source>
</evidence>
<name>A0ABN9RWN3_9DINO</name>
<proteinExistence type="predicted"/>
<comment type="caution">
    <text evidence="1">The sequence shown here is derived from an EMBL/GenBank/DDBJ whole genome shotgun (WGS) entry which is preliminary data.</text>
</comment>
<protein>
    <submittedName>
        <fullName evidence="1">Uncharacterized protein</fullName>
    </submittedName>
</protein>
<accession>A0ABN9RWN3</accession>
<reference evidence="1" key="1">
    <citation type="submission" date="2023-10" db="EMBL/GenBank/DDBJ databases">
        <authorList>
            <person name="Chen Y."/>
            <person name="Shah S."/>
            <person name="Dougan E. K."/>
            <person name="Thang M."/>
            <person name="Chan C."/>
        </authorList>
    </citation>
    <scope>NUCLEOTIDE SEQUENCE [LARGE SCALE GENOMIC DNA]</scope>
</reference>
<dbReference type="Proteomes" id="UP001189429">
    <property type="component" value="Unassembled WGS sequence"/>
</dbReference>
<evidence type="ECO:0000313" key="1">
    <source>
        <dbReference type="EMBL" id="CAK0823521.1"/>
    </source>
</evidence>
<gene>
    <name evidence="1" type="ORF">PCOR1329_LOCUS24200</name>
</gene>